<dbReference type="InterPro" id="IPR043736">
    <property type="entry name" value="DUF5681"/>
</dbReference>
<feature type="region of interest" description="Disordered" evidence="1">
    <location>
        <begin position="1"/>
        <end position="27"/>
    </location>
</feature>
<evidence type="ECO:0000259" key="2">
    <source>
        <dbReference type="Pfam" id="PF18932"/>
    </source>
</evidence>
<keyword evidence="4" id="KW-1185">Reference proteome</keyword>
<evidence type="ECO:0000313" key="3">
    <source>
        <dbReference type="EMBL" id="MFD1009083.1"/>
    </source>
</evidence>
<organism evidence="3 4">
    <name type="scientific">Oceanisphaera ostreae</name>
    <dbReference type="NCBI Taxonomy" id="914151"/>
    <lineage>
        <taxon>Bacteria</taxon>
        <taxon>Pseudomonadati</taxon>
        <taxon>Pseudomonadota</taxon>
        <taxon>Gammaproteobacteria</taxon>
        <taxon>Aeromonadales</taxon>
        <taxon>Aeromonadaceae</taxon>
        <taxon>Oceanisphaera</taxon>
    </lineage>
</organism>
<sequence>MSRNKDGTFSVGTSGNPAGRTPGTLNRSTRLRLAIEESGDELIKVLLENAKAGDPAALKMALERIVSPVKPVAEPVTFELSGDTLTEQAQSILKAIAQGELDPSTGRQLLAAIADLSKITEVDELQKRLDTLEKHMSEKRQ</sequence>
<protein>
    <submittedName>
        <fullName evidence="3">DUF5681 domain-containing protein</fullName>
    </submittedName>
</protein>
<comment type="caution">
    <text evidence="3">The sequence shown here is derived from an EMBL/GenBank/DDBJ whole genome shotgun (WGS) entry which is preliminary data.</text>
</comment>
<reference evidence="4" key="1">
    <citation type="journal article" date="2019" name="Int. J. Syst. Evol. Microbiol.">
        <title>The Global Catalogue of Microorganisms (GCM) 10K type strain sequencing project: providing services to taxonomists for standard genome sequencing and annotation.</title>
        <authorList>
            <consortium name="The Broad Institute Genomics Platform"/>
            <consortium name="The Broad Institute Genome Sequencing Center for Infectious Disease"/>
            <person name="Wu L."/>
            <person name="Ma J."/>
        </authorList>
    </citation>
    <scope>NUCLEOTIDE SEQUENCE [LARGE SCALE GENOMIC DNA]</scope>
    <source>
        <strain evidence="4">CCUG 60525</strain>
    </source>
</reference>
<feature type="domain" description="DUF5681" evidence="2">
    <location>
        <begin position="6"/>
        <end position="66"/>
    </location>
</feature>
<proteinExistence type="predicted"/>
<dbReference type="Proteomes" id="UP001597048">
    <property type="component" value="Unassembled WGS sequence"/>
</dbReference>
<evidence type="ECO:0000313" key="4">
    <source>
        <dbReference type="Proteomes" id="UP001597048"/>
    </source>
</evidence>
<accession>A0ABW3KL77</accession>
<evidence type="ECO:0000256" key="1">
    <source>
        <dbReference type="SAM" id="MobiDB-lite"/>
    </source>
</evidence>
<name>A0ABW3KL77_9GAMM</name>
<dbReference type="RefSeq" id="WP_379559067.1">
    <property type="nucleotide sequence ID" value="NZ_JBHTJS010000050.1"/>
</dbReference>
<gene>
    <name evidence="3" type="ORF">ACFQ1C_13090</name>
</gene>
<dbReference type="EMBL" id="JBHTJS010000050">
    <property type="protein sequence ID" value="MFD1009083.1"/>
    <property type="molecule type" value="Genomic_DNA"/>
</dbReference>
<dbReference type="Pfam" id="PF18932">
    <property type="entry name" value="DUF5681"/>
    <property type="match status" value="1"/>
</dbReference>